<dbReference type="OrthoDB" id="5977743at2759"/>
<evidence type="ECO:0000256" key="3">
    <source>
        <dbReference type="ARBA" id="ARBA00022989"/>
    </source>
</evidence>
<dbReference type="Gene3D" id="3.60.21.10">
    <property type="match status" value="1"/>
</dbReference>
<dbReference type="GO" id="GO:0005783">
    <property type="term" value="C:endoplasmic reticulum"/>
    <property type="evidence" value="ECO:0007669"/>
    <property type="project" value="TreeGrafter"/>
</dbReference>
<dbReference type="PANTHER" id="PTHR13315:SF4">
    <property type="entry name" value="METALLOPHOSPHOESTERASE, ISOFORM E"/>
    <property type="match status" value="1"/>
</dbReference>
<dbReference type="GO" id="GO:0016787">
    <property type="term" value="F:hydrolase activity"/>
    <property type="evidence" value="ECO:0007669"/>
    <property type="project" value="InterPro"/>
</dbReference>
<evidence type="ECO:0000313" key="8">
    <source>
        <dbReference type="Proteomes" id="UP000772434"/>
    </source>
</evidence>
<dbReference type="EMBL" id="JADNRY010000172">
    <property type="protein sequence ID" value="KAF9062451.1"/>
    <property type="molecule type" value="Genomic_DNA"/>
</dbReference>
<feature type="transmembrane region" description="Helical" evidence="5">
    <location>
        <begin position="478"/>
        <end position="495"/>
    </location>
</feature>
<sequence length="497" mass="56835">MPFFKTSSKSIVINALRILWVCLTVFYEIAIFRYSAASCSWPDTDLLEDNSHNVPKHVLLVADPQILDHRSYPGRPALLTYISQILVDLNLRKSWRAALGTKPDAVMFLGDMNDNGRMVMEQAEYERYIQRFMNIFSMDSDIPRYFIPGNHDVGLGHSPLFLPHARTRYTTHFGPLNNHVSIANYTFVMIDAPGLVEEDYRRHGQKKSYENWNPRPEGTIEFLKSFAAEGNTEPTILLSHIPLSRPEGSNCGPLRERGTIRRGVGLGYQNTLGKETSLFLLERLQPTLIFSGDDHDYCDYTHILDERRVREVTVKSLSMAMGISKPGYHLLSLIPPGGPTFTHSDVPCLMPNQVGIYLSVYIPLALFSLFVVLIYNIVRGQYYQRWSLRSLHSKKESNGSARSKHQRKPSRSRITTDEFGYTLDGDMDQTLPLPVSASVSQEPRRRIIDPFHSLTKKMCWKSKRGGFFSNFLCDVRDVTVFPLSTIFFISLWTFIDF</sequence>
<gene>
    <name evidence="7" type="ORF">BDP27DRAFT_1233674</name>
</gene>
<dbReference type="SUPFAM" id="SSF56300">
    <property type="entry name" value="Metallo-dependent phosphatases"/>
    <property type="match status" value="1"/>
</dbReference>
<feature type="domain" description="Calcineurin-like phosphoesterase" evidence="6">
    <location>
        <begin position="58"/>
        <end position="297"/>
    </location>
</feature>
<dbReference type="Pfam" id="PF00149">
    <property type="entry name" value="Metallophos"/>
    <property type="match status" value="1"/>
</dbReference>
<dbReference type="GO" id="GO:0016020">
    <property type="term" value="C:membrane"/>
    <property type="evidence" value="ECO:0007669"/>
    <property type="project" value="UniProtKB-SubCell"/>
</dbReference>
<dbReference type="Proteomes" id="UP000772434">
    <property type="component" value="Unassembled WGS sequence"/>
</dbReference>
<dbReference type="GO" id="GO:0006506">
    <property type="term" value="P:GPI anchor biosynthetic process"/>
    <property type="evidence" value="ECO:0007669"/>
    <property type="project" value="InterPro"/>
</dbReference>
<feature type="transmembrane region" description="Helical" evidence="5">
    <location>
        <begin position="354"/>
        <end position="378"/>
    </location>
</feature>
<keyword evidence="3 5" id="KW-1133">Transmembrane helix</keyword>
<organism evidence="7 8">
    <name type="scientific">Rhodocollybia butyracea</name>
    <dbReference type="NCBI Taxonomy" id="206335"/>
    <lineage>
        <taxon>Eukaryota</taxon>
        <taxon>Fungi</taxon>
        <taxon>Dikarya</taxon>
        <taxon>Basidiomycota</taxon>
        <taxon>Agaricomycotina</taxon>
        <taxon>Agaricomycetes</taxon>
        <taxon>Agaricomycetidae</taxon>
        <taxon>Agaricales</taxon>
        <taxon>Marasmiineae</taxon>
        <taxon>Omphalotaceae</taxon>
        <taxon>Rhodocollybia</taxon>
    </lineage>
</organism>
<comment type="caution">
    <text evidence="7">The sequence shown here is derived from an EMBL/GenBank/DDBJ whole genome shotgun (WGS) entry which is preliminary data.</text>
</comment>
<dbReference type="InterPro" id="IPR033308">
    <property type="entry name" value="PGAP5/Cdc1/Ted1"/>
</dbReference>
<dbReference type="PANTHER" id="PTHR13315">
    <property type="entry name" value="METALLO PHOSPHOESTERASE RELATED"/>
    <property type="match status" value="1"/>
</dbReference>
<evidence type="ECO:0000256" key="4">
    <source>
        <dbReference type="ARBA" id="ARBA00023136"/>
    </source>
</evidence>
<protein>
    <submittedName>
        <fullName evidence="7">Metallo-dependent phosphatase-like protein</fullName>
    </submittedName>
</protein>
<feature type="transmembrane region" description="Helical" evidence="5">
    <location>
        <begin position="12"/>
        <end position="32"/>
    </location>
</feature>
<name>A0A9P5PCA1_9AGAR</name>
<dbReference type="InterPro" id="IPR029052">
    <property type="entry name" value="Metallo-depent_PP-like"/>
</dbReference>
<keyword evidence="2 5" id="KW-0812">Transmembrane</keyword>
<dbReference type="AlphaFoldDB" id="A0A9P5PCA1"/>
<accession>A0A9P5PCA1</accession>
<evidence type="ECO:0000256" key="5">
    <source>
        <dbReference type="SAM" id="Phobius"/>
    </source>
</evidence>
<proteinExistence type="predicted"/>
<keyword evidence="4 5" id="KW-0472">Membrane</keyword>
<evidence type="ECO:0000256" key="2">
    <source>
        <dbReference type="ARBA" id="ARBA00022692"/>
    </source>
</evidence>
<comment type="subcellular location">
    <subcellularLocation>
        <location evidence="1">Membrane</location>
        <topology evidence="1">Multi-pass membrane protein</topology>
    </subcellularLocation>
</comment>
<dbReference type="InterPro" id="IPR004843">
    <property type="entry name" value="Calcineurin-like_PHP"/>
</dbReference>
<evidence type="ECO:0000256" key="1">
    <source>
        <dbReference type="ARBA" id="ARBA00004141"/>
    </source>
</evidence>
<evidence type="ECO:0000259" key="6">
    <source>
        <dbReference type="Pfam" id="PF00149"/>
    </source>
</evidence>
<reference evidence="7" key="1">
    <citation type="submission" date="2020-11" db="EMBL/GenBank/DDBJ databases">
        <authorList>
            <consortium name="DOE Joint Genome Institute"/>
            <person name="Ahrendt S."/>
            <person name="Riley R."/>
            <person name="Andreopoulos W."/>
            <person name="Labutti K."/>
            <person name="Pangilinan J."/>
            <person name="Ruiz-Duenas F.J."/>
            <person name="Barrasa J.M."/>
            <person name="Sanchez-Garcia M."/>
            <person name="Camarero S."/>
            <person name="Miyauchi S."/>
            <person name="Serrano A."/>
            <person name="Linde D."/>
            <person name="Babiker R."/>
            <person name="Drula E."/>
            <person name="Ayuso-Fernandez I."/>
            <person name="Pacheco R."/>
            <person name="Padilla G."/>
            <person name="Ferreira P."/>
            <person name="Barriuso J."/>
            <person name="Kellner H."/>
            <person name="Castanera R."/>
            <person name="Alfaro M."/>
            <person name="Ramirez L."/>
            <person name="Pisabarro A.G."/>
            <person name="Kuo A."/>
            <person name="Tritt A."/>
            <person name="Lipzen A."/>
            <person name="He G."/>
            <person name="Yan M."/>
            <person name="Ng V."/>
            <person name="Cullen D."/>
            <person name="Martin F."/>
            <person name="Rosso M.-N."/>
            <person name="Henrissat B."/>
            <person name="Hibbett D."/>
            <person name="Martinez A.T."/>
            <person name="Grigoriev I.V."/>
        </authorList>
    </citation>
    <scope>NUCLEOTIDE SEQUENCE</scope>
    <source>
        <strain evidence="7">AH 40177</strain>
    </source>
</reference>
<evidence type="ECO:0000313" key="7">
    <source>
        <dbReference type="EMBL" id="KAF9062451.1"/>
    </source>
</evidence>
<keyword evidence="8" id="KW-1185">Reference proteome</keyword>